<reference evidence="1" key="2">
    <citation type="journal article" date="2015" name="Fish Shellfish Immunol.">
        <title>Early steps in the European eel (Anguilla anguilla)-Vibrio vulnificus interaction in the gills: Role of the RtxA13 toxin.</title>
        <authorList>
            <person name="Callol A."/>
            <person name="Pajuelo D."/>
            <person name="Ebbesson L."/>
            <person name="Teles M."/>
            <person name="MacKenzie S."/>
            <person name="Amaro C."/>
        </authorList>
    </citation>
    <scope>NUCLEOTIDE SEQUENCE</scope>
</reference>
<reference evidence="1" key="1">
    <citation type="submission" date="2014-11" db="EMBL/GenBank/DDBJ databases">
        <authorList>
            <person name="Amaro Gonzalez C."/>
        </authorList>
    </citation>
    <scope>NUCLEOTIDE SEQUENCE</scope>
</reference>
<organism evidence="1">
    <name type="scientific">Anguilla anguilla</name>
    <name type="common">European freshwater eel</name>
    <name type="synonym">Muraena anguilla</name>
    <dbReference type="NCBI Taxonomy" id="7936"/>
    <lineage>
        <taxon>Eukaryota</taxon>
        <taxon>Metazoa</taxon>
        <taxon>Chordata</taxon>
        <taxon>Craniata</taxon>
        <taxon>Vertebrata</taxon>
        <taxon>Euteleostomi</taxon>
        <taxon>Actinopterygii</taxon>
        <taxon>Neopterygii</taxon>
        <taxon>Teleostei</taxon>
        <taxon>Anguilliformes</taxon>
        <taxon>Anguillidae</taxon>
        <taxon>Anguilla</taxon>
    </lineage>
</organism>
<dbReference type="EMBL" id="GBXM01041590">
    <property type="protein sequence ID" value="JAH66987.1"/>
    <property type="molecule type" value="Transcribed_RNA"/>
</dbReference>
<proteinExistence type="predicted"/>
<name>A0A0E9UMG9_ANGAN</name>
<accession>A0A0E9UMG9</accession>
<sequence length="60" mass="6597">MNDQSGIVELQNSVFGIVVVYRLLMKTKTTHTLVALALNVRVQQSQHAGVQTTRGFALRG</sequence>
<evidence type="ECO:0000313" key="1">
    <source>
        <dbReference type="EMBL" id="JAH66987.1"/>
    </source>
</evidence>
<protein>
    <submittedName>
        <fullName evidence="1">Uncharacterized protein</fullName>
    </submittedName>
</protein>
<dbReference type="AlphaFoldDB" id="A0A0E9UMG9"/>